<dbReference type="AlphaFoldDB" id="A0A9Q1HGV8"/>
<dbReference type="CDD" id="cd00037">
    <property type="entry name" value="CLECT"/>
    <property type="match status" value="1"/>
</dbReference>
<dbReference type="InterPro" id="IPR001304">
    <property type="entry name" value="C-type_lectin-like"/>
</dbReference>
<dbReference type="InterPro" id="IPR016186">
    <property type="entry name" value="C-type_lectin-like/link_sf"/>
</dbReference>
<dbReference type="OrthoDB" id="441660at2759"/>
<comment type="caution">
    <text evidence="3">The sequence shown here is derived from an EMBL/GenBank/DDBJ whole genome shotgun (WGS) entry which is preliminary data.</text>
</comment>
<dbReference type="Proteomes" id="UP001152320">
    <property type="component" value="Chromosome 3"/>
</dbReference>
<keyword evidence="1" id="KW-0732">Signal</keyword>
<keyword evidence="4" id="KW-1185">Reference proteome</keyword>
<evidence type="ECO:0000313" key="4">
    <source>
        <dbReference type="Proteomes" id="UP001152320"/>
    </source>
</evidence>
<dbReference type="Gene3D" id="3.10.100.10">
    <property type="entry name" value="Mannose-Binding Protein A, subunit A"/>
    <property type="match status" value="1"/>
</dbReference>
<feature type="chain" id="PRO_5040327678" description="C-type lectin domain-containing protein" evidence="1">
    <location>
        <begin position="20"/>
        <end position="190"/>
    </location>
</feature>
<evidence type="ECO:0000259" key="2">
    <source>
        <dbReference type="PROSITE" id="PS50041"/>
    </source>
</evidence>
<evidence type="ECO:0000256" key="1">
    <source>
        <dbReference type="SAM" id="SignalP"/>
    </source>
</evidence>
<accession>A0A9Q1HGV8</accession>
<dbReference type="SUPFAM" id="SSF56436">
    <property type="entry name" value="C-type lectin-like"/>
    <property type="match status" value="1"/>
</dbReference>
<sequence>MATLLYFLLILTLSAVVFSQFRCHFPWKEYNGRCYFFSSDALTFKDAELFCRRTTIGECRFSRLASVKDVEEFRFIRDLAFEKMLKPVAFYMGGYATPECTTGTWTDQSTYPIAIGDGASDNSSDCGECDFEDQVAMEVGIACDISKCMVANFATWFGSLDEGNFTAFVADHLCHEIQLPFVCKSQEFYN</sequence>
<protein>
    <recommendedName>
        <fullName evidence="2">C-type lectin domain-containing protein</fullName>
    </recommendedName>
</protein>
<dbReference type="SMART" id="SM00034">
    <property type="entry name" value="CLECT"/>
    <property type="match status" value="1"/>
</dbReference>
<organism evidence="3 4">
    <name type="scientific">Holothuria leucospilota</name>
    <name type="common">Black long sea cucumber</name>
    <name type="synonym">Mertensiothuria leucospilota</name>
    <dbReference type="NCBI Taxonomy" id="206669"/>
    <lineage>
        <taxon>Eukaryota</taxon>
        <taxon>Metazoa</taxon>
        <taxon>Echinodermata</taxon>
        <taxon>Eleutherozoa</taxon>
        <taxon>Echinozoa</taxon>
        <taxon>Holothuroidea</taxon>
        <taxon>Aspidochirotacea</taxon>
        <taxon>Aspidochirotida</taxon>
        <taxon>Holothuriidae</taxon>
        <taxon>Holothuria</taxon>
    </lineage>
</organism>
<dbReference type="EMBL" id="JAIZAY010000003">
    <property type="protein sequence ID" value="KAJ8044488.1"/>
    <property type="molecule type" value="Genomic_DNA"/>
</dbReference>
<name>A0A9Q1HGV8_HOLLE</name>
<reference evidence="3" key="1">
    <citation type="submission" date="2021-10" db="EMBL/GenBank/DDBJ databases">
        <title>Tropical sea cucumber genome reveals ecological adaptation and Cuvierian tubules defense mechanism.</title>
        <authorList>
            <person name="Chen T."/>
        </authorList>
    </citation>
    <scope>NUCLEOTIDE SEQUENCE</scope>
    <source>
        <strain evidence="3">Nanhai2018</strain>
        <tissue evidence="3">Muscle</tissue>
    </source>
</reference>
<evidence type="ECO:0000313" key="3">
    <source>
        <dbReference type="EMBL" id="KAJ8044488.1"/>
    </source>
</evidence>
<dbReference type="PROSITE" id="PS50041">
    <property type="entry name" value="C_TYPE_LECTIN_2"/>
    <property type="match status" value="1"/>
</dbReference>
<dbReference type="InterPro" id="IPR016187">
    <property type="entry name" value="CTDL_fold"/>
</dbReference>
<feature type="signal peptide" evidence="1">
    <location>
        <begin position="1"/>
        <end position="19"/>
    </location>
</feature>
<gene>
    <name evidence="3" type="ORF">HOLleu_07252</name>
</gene>
<proteinExistence type="predicted"/>
<feature type="domain" description="C-type lectin" evidence="2">
    <location>
        <begin position="30"/>
        <end position="126"/>
    </location>
</feature>